<reference evidence="3 4" key="1">
    <citation type="submission" date="2019-10" db="EMBL/GenBank/DDBJ databases">
        <title>Assembly and Annotation for the nematode Trichostrongylus colubriformis.</title>
        <authorList>
            <person name="Martin J."/>
        </authorList>
    </citation>
    <scope>NUCLEOTIDE SEQUENCE [LARGE SCALE GENOMIC DNA]</scope>
    <source>
        <strain evidence="3">G859</strain>
        <tissue evidence="3">Whole worm</tissue>
    </source>
</reference>
<protein>
    <recommendedName>
        <fullName evidence="2">DUF7774 domain-containing protein</fullName>
    </recommendedName>
</protein>
<dbReference type="InterPro" id="IPR056676">
    <property type="entry name" value="DUF7774"/>
</dbReference>
<organism evidence="3 4">
    <name type="scientific">Trichostrongylus colubriformis</name>
    <name type="common">Black scour worm</name>
    <dbReference type="NCBI Taxonomy" id="6319"/>
    <lineage>
        <taxon>Eukaryota</taxon>
        <taxon>Metazoa</taxon>
        <taxon>Ecdysozoa</taxon>
        <taxon>Nematoda</taxon>
        <taxon>Chromadorea</taxon>
        <taxon>Rhabditida</taxon>
        <taxon>Rhabditina</taxon>
        <taxon>Rhabditomorpha</taxon>
        <taxon>Strongyloidea</taxon>
        <taxon>Trichostrongylidae</taxon>
        <taxon>Trichostrongylus</taxon>
    </lineage>
</organism>
<evidence type="ECO:0000256" key="1">
    <source>
        <dbReference type="SAM" id="MobiDB-lite"/>
    </source>
</evidence>
<feature type="region of interest" description="Disordered" evidence="1">
    <location>
        <begin position="178"/>
        <end position="207"/>
    </location>
</feature>
<evidence type="ECO:0000259" key="2">
    <source>
        <dbReference type="Pfam" id="PF24983"/>
    </source>
</evidence>
<evidence type="ECO:0000313" key="3">
    <source>
        <dbReference type="EMBL" id="KAK5980991.1"/>
    </source>
</evidence>
<comment type="caution">
    <text evidence="3">The sequence shown here is derived from an EMBL/GenBank/DDBJ whole genome shotgun (WGS) entry which is preliminary data.</text>
</comment>
<evidence type="ECO:0000313" key="4">
    <source>
        <dbReference type="Proteomes" id="UP001331761"/>
    </source>
</evidence>
<name>A0AAN8FJ62_TRICO</name>
<accession>A0AAN8FJ62</accession>
<feature type="domain" description="DUF7774" evidence="2">
    <location>
        <begin position="62"/>
        <end position="156"/>
    </location>
</feature>
<feature type="compositionally biased region" description="Low complexity" evidence="1">
    <location>
        <begin position="185"/>
        <end position="205"/>
    </location>
</feature>
<sequence>MEMELKKARETIIFLQSKLQRRDNKIAQLRSLITKQEAELRKYKPGRISQIPHDDYDNAFSDKQIALAVEVLEKLKRNQLLENSLSSEENKILTKYFTSSDLFPTNDVVMLIDKAISYALDVIVNRTELCDEHIDNELRNFLIDTGSAKLVILDVMLARPDFVPDNWGGRAINKKALEKSPKGLSTSSTSKSRSPSTSSSSSSVSFHYRINTEEERRVNERYILQEED</sequence>
<dbReference type="Pfam" id="PF24983">
    <property type="entry name" value="DUF7774"/>
    <property type="match status" value="1"/>
</dbReference>
<dbReference type="EMBL" id="WIXE01006768">
    <property type="protein sequence ID" value="KAK5980991.1"/>
    <property type="molecule type" value="Genomic_DNA"/>
</dbReference>
<gene>
    <name evidence="3" type="ORF">GCK32_008582</name>
</gene>
<keyword evidence="4" id="KW-1185">Reference proteome</keyword>
<dbReference type="AlphaFoldDB" id="A0AAN8FJ62"/>
<dbReference type="PANTHER" id="PTHR38630:SF1">
    <property type="entry name" value="DEK_C DOMAIN-CONTAINING PROTEIN-RELATED"/>
    <property type="match status" value="1"/>
</dbReference>
<dbReference type="Proteomes" id="UP001331761">
    <property type="component" value="Unassembled WGS sequence"/>
</dbReference>
<proteinExistence type="predicted"/>
<dbReference type="PANTHER" id="PTHR38630">
    <property type="entry name" value="PROTEIN CBG12780"/>
    <property type="match status" value="1"/>
</dbReference>